<evidence type="ECO:0000313" key="2">
    <source>
        <dbReference type="EMBL" id="KKH64062.1"/>
    </source>
</evidence>
<name>A0A0F8PMH1_METMZ</name>
<proteinExistence type="predicted"/>
<dbReference type="PANTHER" id="PTHR30595:SF6">
    <property type="entry name" value="SCHLAFEN ALBA-2 DOMAIN-CONTAINING PROTEIN"/>
    <property type="match status" value="1"/>
</dbReference>
<organism evidence="2 3">
    <name type="scientific">Methanosarcina mazei</name>
    <name type="common">Methanosarcina frisia</name>
    <dbReference type="NCBI Taxonomy" id="2209"/>
    <lineage>
        <taxon>Archaea</taxon>
        <taxon>Methanobacteriati</taxon>
        <taxon>Methanobacteriota</taxon>
        <taxon>Stenosarchaea group</taxon>
        <taxon>Methanomicrobia</taxon>
        <taxon>Methanosarcinales</taxon>
        <taxon>Methanosarcinaceae</taxon>
        <taxon>Methanosarcina</taxon>
    </lineage>
</organism>
<dbReference type="Gene3D" id="3.30.565.60">
    <property type="match status" value="1"/>
</dbReference>
<protein>
    <submittedName>
        <fullName evidence="2">Transcriptional regulator</fullName>
    </submittedName>
</protein>
<dbReference type="InterPro" id="IPR036388">
    <property type="entry name" value="WH-like_DNA-bd_sf"/>
</dbReference>
<dbReference type="Pfam" id="PF13412">
    <property type="entry name" value="HTH_24"/>
    <property type="match status" value="1"/>
</dbReference>
<dbReference type="AlphaFoldDB" id="A0A0F8PMH1"/>
<reference evidence="2 3" key="1">
    <citation type="journal article" date="2015" name="ISME J.">
        <title>Genomic and phenotypic differentiation among Methanosarcina mazei populations from Columbia River sediment.</title>
        <authorList>
            <person name="Youngblut N.D."/>
            <person name="Wirth J.S."/>
            <person name="Henriksen J.R."/>
            <person name="Smith M."/>
            <person name="Simon H."/>
            <person name="Metcalf W.W."/>
            <person name="Whitaker R.J."/>
        </authorList>
    </citation>
    <scope>NUCLEOTIDE SEQUENCE [LARGE SCALE GENOMIC DNA]</scope>
    <source>
        <strain evidence="2 3">1.H.M.0.1</strain>
    </source>
</reference>
<evidence type="ECO:0000313" key="3">
    <source>
        <dbReference type="Proteomes" id="UP000033933"/>
    </source>
</evidence>
<dbReference type="InterPro" id="IPR038475">
    <property type="entry name" value="RecG_C_sf"/>
</dbReference>
<dbReference type="SUPFAM" id="SSF46785">
    <property type="entry name" value="Winged helix' DNA-binding domain"/>
    <property type="match status" value="1"/>
</dbReference>
<gene>
    <name evidence="2" type="ORF">DU87_11285</name>
</gene>
<dbReference type="Gene3D" id="1.10.10.10">
    <property type="entry name" value="Winged helix-like DNA-binding domain superfamily/Winged helix DNA-binding domain"/>
    <property type="match status" value="1"/>
</dbReference>
<dbReference type="Pfam" id="PF04326">
    <property type="entry name" value="SLFN_AlbA_2"/>
    <property type="match status" value="1"/>
</dbReference>
<dbReference type="RefSeq" id="WP_048045562.1">
    <property type="nucleotide sequence ID" value="NZ_JJQQ01000156.1"/>
</dbReference>
<dbReference type="Pfam" id="PF13749">
    <property type="entry name" value="HATPase_c_4"/>
    <property type="match status" value="1"/>
</dbReference>
<comment type="caution">
    <text evidence="2">The sequence shown here is derived from an EMBL/GenBank/DDBJ whole genome shotgun (WGS) entry which is preliminary data.</text>
</comment>
<dbReference type="InterPro" id="IPR036390">
    <property type="entry name" value="WH_DNA-bd_sf"/>
</dbReference>
<dbReference type="Gene3D" id="3.30.950.30">
    <property type="entry name" value="Schlafen, AAA domain"/>
    <property type="match status" value="1"/>
</dbReference>
<sequence length="463" mass="52398">MNKWIEEIIEAGEGYHIEFKESLDKSFIEEVCAFANSSGGKVILGVSDKGSIKGINTDNSFRSRVQDSLRQLQPYLDVGIEVKDNLIVVDVPDGNDKPYACSRGFFIRNGANSQKLTRNEIIEFFQKEGRVRFDELKNDKAVFKNDFDERAFENFLDLAGITHSIDKMSLLRNLDCITDDGKFTNAGVLFFARDIDFLLNHAIVVCVLYKGTEKMNILDKKDFKGNIVENINNAILFVKRHTNVQYKIEKLQREEIPDIPDVALREAIINAVCHRDYFDKSANVLIEVFDDRVEISNPGGLPSGLKPSEFGRKSVARNPLIASLLNRINYIEKVGTGINRIKQAVAENENSSVEFSFDSVFSVIFRRVPEITSEGKVVEETEITVDRTRGKTRGKILEAIKQDPTITREELSRVADLSIRGVEWNLTRLKKEGKIKRVGSAKGGHWEVIDESKNENIEKTPES</sequence>
<evidence type="ECO:0000259" key="1">
    <source>
        <dbReference type="Pfam" id="PF04326"/>
    </source>
</evidence>
<accession>A0A0F8PMH1</accession>
<dbReference type="InterPro" id="IPR038461">
    <property type="entry name" value="Schlafen_AlbA_2_dom_sf"/>
</dbReference>
<dbReference type="PANTHER" id="PTHR30595">
    <property type="entry name" value="GLPR-RELATED TRANSCRIPTIONAL REPRESSOR"/>
    <property type="match status" value="1"/>
</dbReference>
<feature type="domain" description="Schlafen AlbA-2" evidence="1">
    <location>
        <begin position="13"/>
        <end position="116"/>
    </location>
</feature>
<dbReference type="EMBL" id="JJQQ01000156">
    <property type="protein sequence ID" value="KKH64062.1"/>
    <property type="molecule type" value="Genomic_DNA"/>
</dbReference>
<dbReference type="PATRIC" id="fig|2209.87.peg.2514"/>
<dbReference type="InterPro" id="IPR007421">
    <property type="entry name" value="Schlafen_AlbA_2_dom"/>
</dbReference>
<dbReference type="Proteomes" id="UP000033933">
    <property type="component" value="Unassembled WGS sequence"/>
</dbReference>